<reference evidence="2 3" key="1">
    <citation type="submission" date="2021-08" db="EMBL/GenBank/DDBJ databases">
        <title>Stenotrophomonas forensis sp. nov., isolated from contaminated viral transport media.</title>
        <authorList>
            <person name="Nguyen S.V."/>
            <person name="Edwards D."/>
            <person name="Scott S."/>
            <person name="Doss J."/>
            <person name="Merid S."/>
            <person name="Zelaya E."/>
            <person name="Maza C."/>
            <person name="Mann M."/>
            <person name="Hamilton B."/>
            <person name="Blackwell R."/>
            <person name="Tran A."/>
            <person name="Hauser J."/>
        </authorList>
    </citation>
    <scope>NUCLEOTIDE SEQUENCE [LARGE SCALE GENOMIC DNA]</scope>
    <source>
        <strain evidence="2 3">DFS-20110405</strain>
    </source>
</reference>
<keyword evidence="1" id="KW-0732">Signal</keyword>
<dbReference type="Pfam" id="PF06674">
    <property type="entry name" value="DUF1176"/>
    <property type="match status" value="1"/>
</dbReference>
<dbReference type="Proteomes" id="UP001216828">
    <property type="component" value="Chromosome"/>
</dbReference>
<name>A0ABY7Y708_9GAMM</name>
<evidence type="ECO:0000313" key="3">
    <source>
        <dbReference type="Proteomes" id="UP001216828"/>
    </source>
</evidence>
<dbReference type="EMBL" id="CP082270">
    <property type="protein sequence ID" value="WDM65713.1"/>
    <property type="molecule type" value="Genomic_DNA"/>
</dbReference>
<evidence type="ECO:0000256" key="1">
    <source>
        <dbReference type="SAM" id="SignalP"/>
    </source>
</evidence>
<organism evidence="2 3">
    <name type="scientific">Stenotrophomonas forensis</name>
    <dbReference type="NCBI Taxonomy" id="2871169"/>
    <lineage>
        <taxon>Bacteria</taxon>
        <taxon>Pseudomonadati</taxon>
        <taxon>Pseudomonadota</taxon>
        <taxon>Gammaproteobacteria</taxon>
        <taxon>Lysobacterales</taxon>
        <taxon>Lysobacteraceae</taxon>
        <taxon>Stenotrophomonas</taxon>
        <taxon>Stenotrophomonas maltophilia group</taxon>
    </lineage>
</organism>
<proteinExistence type="predicted"/>
<keyword evidence="3" id="KW-1185">Reference proteome</keyword>
<feature type="signal peptide" evidence="1">
    <location>
        <begin position="1"/>
        <end position="20"/>
    </location>
</feature>
<protein>
    <submittedName>
        <fullName evidence="2">DUF1176 domain-containing protein</fullName>
    </submittedName>
</protein>
<gene>
    <name evidence="2" type="ORF">K5L94_10705</name>
</gene>
<feature type="chain" id="PRO_5045505139" evidence="1">
    <location>
        <begin position="21"/>
        <end position="355"/>
    </location>
</feature>
<dbReference type="InterPro" id="IPR009560">
    <property type="entry name" value="DUF1176"/>
</dbReference>
<dbReference type="RefSeq" id="WP_274512572.1">
    <property type="nucleotide sequence ID" value="NZ_CP082270.1"/>
</dbReference>
<accession>A0ABY7Y708</accession>
<sequence>MRQFLPFALLALVTPPAANAGAPSSRLYFQHHDWVVACDNTRTCRAAGYAADEQSTLSVLLTRKGGANQAMQGRLSLQPDEGQTRPAGALRLHVRQQDLGVLVPDQSEGTYTLSAAQTAALLSALVRDGGISVSDATGQRWALSDKGAAAVLLKIDEYQGRLGTPGAVMRKGSTPEASVPAALPVPMVHSAPTADSIPDDPAFAQLAASPALRAALRATLKDNSCEGLLEADADIPLSNSALEIRRLDAQHVLVNVPCWRAAYNTGDGYWVARPKAPFQPQWVTSDAIDYDDGQIIAAQKGRGLGDCISQSTWTWTGTAFVATSEIAAGLCRGVPGGTWELPTLVTEVEKGDGGD</sequence>
<evidence type="ECO:0000313" key="2">
    <source>
        <dbReference type="EMBL" id="WDM65713.1"/>
    </source>
</evidence>